<sequence length="209" mass="22798">MAVGGHPGTMHVVGAGGEAYANRSQTHTQSPMSQMSGIIQQPQAATQANGTQMHQQKQQQQQGPSKRQRSNANDSGGSEKACSSDEAARILEERRRRNANASARFRKRRNERERELVMRCMFLENQLLQAVGSSAFESTMRKAPPVERNLLTRHSAVGIPEDDDGSPSPVSVCALTAPRSIDDVWAAYLQLSEQVAGAVERIDALESSK</sequence>
<dbReference type="GO" id="GO:0003700">
    <property type="term" value="F:DNA-binding transcription factor activity"/>
    <property type="evidence" value="ECO:0007669"/>
    <property type="project" value="InterPro"/>
</dbReference>
<feature type="region of interest" description="Disordered" evidence="1">
    <location>
        <begin position="1"/>
        <end position="86"/>
    </location>
</feature>
<protein>
    <recommendedName>
        <fullName evidence="2">BZIP domain-containing protein</fullName>
    </recommendedName>
</protein>
<gene>
    <name evidence="3" type="ORF">H4R20_003743</name>
</gene>
<reference evidence="3" key="1">
    <citation type="submission" date="2022-07" db="EMBL/GenBank/DDBJ databases">
        <title>Phylogenomic reconstructions and comparative analyses of Kickxellomycotina fungi.</title>
        <authorList>
            <person name="Reynolds N.K."/>
            <person name="Stajich J.E."/>
            <person name="Barry K."/>
            <person name="Grigoriev I.V."/>
            <person name="Crous P."/>
            <person name="Smith M.E."/>
        </authorList>
    </citation>
    <scope>NUCLEOTIDE SEQUENCE</scope>
    <source>
        <strain evidence="3">NRRL 1565</strain>
    </source>
</reference>
<dbReference type="Proteomes" id="UP001140094">
    <property type="component" value="Unassembled WGS sequence"/>
</dbReference>
<organism evidence="3 4">
    <name type="scientific">Coemansia guatemalensis</name>
    <dbReference type="NCBI Taxonomy" id="2761395"/>
    <lineage>
        <taxon>Eukaryota</taxon>
        <taxon>Fungi</taxon>
        <taxon>Fungi incertae sedis</taxon>
        <taxon>Zoopagomycota</taxon>
        <taxon>Kickxellomycotina</taxon>
        <taxon>Kickxellomycetes</taxon>
        <taxon>Kickxellales</taxon>
        <taxon>Kickxellaceae</taxon>
        <taxon>Coemansia</taxon>
    </lineage>
</organism>
<comment type="caution">
    <text evidence="3">The sequence shown here is derived from an EMBL/GenBank/DDBJ whole genome shotgun (WGS) entry which is preliminary data.</text>
</comment>
<feature type="compositionally biased region" description="Low complexity" evidence="1">
    <location>
        <begin position="52"/>
        <end position="62"/>
    </location>
</feature>
<evidence type="ECO:0000313" key="3">
    <source>
        <dbReference type="EMBL" id="KAJ2801270.1"/>
    </source>
</evidence>
<evidence type="ECO:0000313" key="4">
    <source>
        <dbReference type="Proteomes" id="UP001140094"/>
    </source>
</evidence>
<dbReference type="PROSITE" id="PS00036">
    <property type="entry name" value="BZIP_BASIC"/>
    <property type="match status" value="1"/>
</dbReference>
<feature type="compositionally biased region" description="Polar residues" evidence="1">
    <location>
        <begin position="22"/>
        <end position="51"/>
    </location>
</feature>
<dbReference type="InterPro" id="IPR004827">
    <property type="entry name" value="bZIP"/>
</dbReference>
<dbReference type="AlphaFoldDB" id="A0A9W8HSR7"/>
<accession>A0A9W8HSR7</accession>
<evidence type="ECO:0000259" key="2">
    <source>
        <dbReference type="PROSITE" id="PS00036"/>
    </source>
</evidence>
<dbReference type="OrthoDB" id="5595312at2759"/>
<feature type="domain" description="BZIP" evidence="2">
    <location>
        <begin position="94"/>
        <end position="108"/>
    </location>
</feature>
<proteinExistence type="predicted"/>
<evidence type="ECO:0000256" key="1">
    <source>
        <dbReference type="SAM" id="MobiDB-lite"/>
    </source>
</evidence>
<name>A0A9W8HSR7_9FUNG</name>
<keyword evidence="4" id="KW-1185">Reference proteome</keyword>
<dbReference type="EMBL" id="JANBUO010000841">
    <property type="protein sequence ID" value="KAJ2801270.1"/>
    <property type="molecule type" value="Genomic_DNA"/>
</dbReference>